<evidence type="ECO:0000313" key="3">
    <source>
        <dbReference type="EnsemblPlants" id="KEH20180"/>
    </source>
</evidence>
<dbReference type="InterPro" id="IPR025521">
    <property type="entry name" value="Neprosin_propep"/>
</dbReference>
<dbReference type="KEGG" id="mtr:25501461"/>
<dbReference type="OrthoDB" id="1858978at2759"/>
<name>A0A072U2Y8_MEDTR</name>
<dbReference type="Pfam" id="PF03080">
    <property type="entry name" value="Neprosin"/>
    <property type="match status" value="1"/>
</dbReference>
<dbReference type="EMBL" id="CM001224">
    <property type="protein sequence ID" value="KEH20180.1"/>
    <property type="molecule type" value="Genomic_DNA"/>
</dbReference>
<evidence type="ECO:0000313" key="2">
    <source>
        <dbReference type="EMBL" id="KEH20180.1"/>
    </source>
</evidence>
<dbReference type="STRING" id="3880.A0A072U2Y8"/>
<organism evidence="2 4">
    <name type="scientific">Medicago truncatula</name>
    <name type="common">Barrel medic</name>
    <name type="synonym">Medicago tribuloides</name>
    <dbReference type="NCBI Taxonomy" id="3880"/>
    <lineage>
        <taxon>Eukaryota</taxon>
        <taxon>Viridiplantae</taxon>
        <taxon>Streptophyta</taxon>
        <taxon>Embryophyta</taxon>
        <taxon>Tracheophyta</taxon>
        <taxon>Spermatophyta</taxon>
        <taxon>Magnoliopsida</taxon>
        <taxon>eudicotyledons</taxon>
        <taxon>Gunneridae</taxon>
        <taxon>Pentapetalae</taxon>
        <taxon>rosids</taxon>
        <taxon>fabids</taxon>
        <taxon>Fabales</taxon>
        <taxon>Fabaceae</taxon>
        <taxon>Papilionoideae</taxon>
        <taxon>50 kb inversion clade</taxon>
        <taxon>NPAAA clade</taxon>
        <taxon>Hologalegina</taxon>
        <taxon>IRL clade</taxon>
        <taxon>Trifolieae</taxon>
        <taxon>Medicago</taxon>
    </lineage>
</organism>
<dbReference type="Pfam" id="PF14365">
    <property type="entry name" value="Neprosin_AP"/>
    <property type="match status" value="1"/>
</dbReference>
<evidence type="ECO:0000313" key="4">
    <source>
        <dbReference type="Proteomes" id="UP000002051"/>
    </source>
</evidence>
<keyword evidence="4" id="KW-1185">Reference proteome</keyword>
<feature type="domain" description="Neprosin PEP catalytic" evidence="1">
    <location>
        <begin position="50"/>
        <end position="305"/>
    </location>
</feature>
<reference evidence="2 4" key="2">
    <citation type="journal article" date="2014" name="BMC Genomics">
        <title>An improved genome release (version Mt4.0) for the model legume Medicago truncatula.</title>
        <authorList>
            <person name="Tang H."/>
            <person name="Krishnakumar V."/>
            <person name="Bidwell S."/>
            <person name="Rosen B."/>
            <person name="Chan A."/>
            <person name="Zhou S."/>
            <person name="Gentzbittel L."/>
            <person name="Childs K.L."/>
            <person name="Yandell M."/>
            <person name="Gundlach H."/>
            <person name="Mayer K.F."/>
            <person name="Schwartz D.C."/>
            <person name="Town C.D."/>
        </authorList>
    </citation>
    <scope>GENOME REANNOTATION</scope>
    <source>
        <strain evidence="2">A17</strain>
        <strain evidence="3 4">cv. Jemalong A17</strain>
    </source>
</reference>
<dbReference type="HOGENOM" id="CLU_030538_4_0_1"/>
<dbReference type="AlphaFoldDB" id="A0A072U2Y8"/>
<dbReference type="Gene3D" id="3.90.1320.10">
    <property type="entry name" value="Outer-capsid protein sigma 3, large lobe"/>
    <property type="match status" value="1"/>
</dbReference>
<protein>
    <submittedName>
        <fullName evidence="2">Carboxyl-terminal peptidase</fullName>
    </submittedName>
</protein>
<dbReference type="PROSITE" id="PS52045">
    <property type="entry name" value="NEPROSIN_PEP_CD"/>
    <property type="match status" value="1"/>
</dbReference>
<dbReference type="InterPro" id="IPR053168">
    <property type="entry name" value="Glutamic_endopeptidase"/>
</dbReference>
<dbReference type="Proteomes" id="UP000002051">
    <property type="component" value="Chromosome 8"/>
</dbReference>
<dbReference type="PANTHER" id="PTHR31589">
    <property type="entry name" value="PROTEIN, PUTATIVE (DUF239)-RELATED-RELATED"/>
    <property type="match status" value="1"/>
</dbReference>
<evidence type="ECO:0000259" key="1">
    <source>
        <dbReference type="PROSITE" id="PS52045"/>
    </source>
</evidence>
<dbReference type="PANTHER" id="PTHR31589:SF175">
    <property type="entry name" value="CARBOXYL-TERMINAL PEPTIDASE"/>
    <property type="match status" value="1"/>
</dbReference>
<proteinExistence type="predicted"/>
<accession>A0A072U2Y8</accession>
<dbReference type="InterPro" id="IPR004314">
    <property type="entry name" value="Neprosin"/>
</dbReference>
<reference evidence="2 4" key="1">
    <citation type="journal article" date="2011" name="Nature">
        <title>The Medicago genome provides insight into the evolution of rhizobial symbioses.</title>
        <authorList>
            <person name="Young N.D."/>
            <person name="Debelle F."/>
            <person name="Oldroyd G.E."/>
            <person name="Geurts R."/>
            <person name="Cannon S.B."/>
            <person name="Udvardi M.K."/>
            <person name="Benedito V.A."/>
            <person name="Mayer K.F."/>
            <person name="Gouzy J."/>
            <person name="Schoof H."/>
            <person name="Van de Peer Y."/>
            <person name="Proost S."/>
            <person name="Cook D.R."/>
            <person name="Meyers B.C."/>
            <person name="Spannagl M."/>
            <person name="Cheung F."/>
            <person name="De Mita S."/>
            <person name="Krishnakumar V."/>
            <person name="Gundlach H."/>
            <person name="Zhou S."/>
            <person name="Mudge J."/>
            <person name="Bharti A.K."/>
            <person name="Murray J.D."/>
            <person name="Naoumkina M.A."/>
            <person name="Rosen B."/>
            <person name="Silverstein K.A."/>
            <person name="Tang H."/>
            <person name="Rombauts S."/>
            <person name="Zhao P.X."/>
            <person name="Zhou P."/>
            <person name="Barbe V."/>
            <person name="Bardou P."/>
            <person name="Bechner M."/>
            <person name="Bellec A."/>
            <person name="Berger A."/>
            <person name="Berges H."/>
            <person name="Bidwell S."/>
            <person name="Bisseling T."/>
            <person name="Choisne N."/>
            <person name="Couloux A."/>
            <person name="Denny R."/>
            <person name="Deshpande S."/>
            <person name="Dai X."/>
            <person name="Doyle J.J."/>
            <person name="Dudez A.M."/>
            <person name="Farmer A.D."/>
            <person name="Fouteau S."/>
            <person name="Franken C."/>
            <person name="Gibelin C."/>
            <person name="Gish J."/>
            <person name="Goldstein S."/>
            <person name="Gonzalez A.J."/>
            <person name="Green P.J."/>
            <person name="Hallab A."/>
            <person name="Hartog M."/>
            <person name="Hua A."/>
            <person name="Humphray S.J."/>
            <person name="Jeong D.H."/>
            <person name="Jing Y."/>
            <person name="Jocker A."/>
            <person name="Kenton S.M."/>
            <person name="Kim D.J."/>
            <person name="Klee K."/>
            <person name="Lai H."/>
            <person name="Lang C."/>
            <person name="Lin S."/>
            <person name="Macmil S.L."/>
            <person name="Magdelenat G."/>
            <person name="Matthews L."/>
            <person name="McCorrison J."/>
            <person name="Monaghan E.L."/>
            <person name="Mun J.H."/>
            <person name="Najar F.Z."/>
            <person name="Nicholson C."/>
            <person name="Noirot C."/>
            <person name="O'Bleness M."/>
            <person name="Paule C.R."/>
            <person name="Poulain J."/>
            <person name="Prion F."/>
            <person name="Qin B."/>
            <person name="Qu C."/>
            <person name="Retzel E.F."/>
            <person name="Riddle C."/>
            <person name="Sallet E."/>
            <person name="Samain S."/>
            <person name="Samson N."/>
            <person name="Sanders I."/>
            <person name="Saurat O."/>
            <person name="Scarpelli C."/>
            <person name="Schiex T."/>
            <person name="Segurens B."/>
            <person name="Severin A.J."/>
            <person name="Sherrier D.J."/>
            <person name="Shi R."/>
            <person name="Sims S."/>
            <person name="Singer S.R."/>
            <person name="Sinharoy S."/>
            <person name="Sterck L."/>
            <person name="Viollet A."/>
            <person name="Wang B.B."/>
            <person name="Wang K."/>
            <person name="Wang M."/>
            <person name="Wang X."/>
            <person name="Warfsmann J."/>
            <person name="Weissenbach J."/>
            <person name="White D.D."/>
            <person name="White J.D."/>
            <person name="Wiley G.B."/>
            <person name="Wincker P."/>
            <person name="Xing Y."/>
            <person name="Yang L."/>
            <person name="Yao Z."/>
            <person name="Ying F."/>
            <person name="Zhai J."/>
            <person name="Zhou L."/>
            <person name="Zuber A."/>
            <person name="Denarie J."/>
            <person name="Dixon R.A."/>
            <person name="May G.D."/>
            <person name="Schwartz D.C."/>
            <person name="Rogers J."/>
            <person name="Quetier F."/>
            <person name="Town C.D."/>
            <person name="Roe B.A."/>
        </authorList>
    </citation>
    <scope>NUCLEOTIDE SEQUENCE [LARGE SCALE GENOMIC DNA]</scope>
    <source>
        <strain evidence="2">A17</strain>
        <strain evidence="3 4">cv. Jemalong A17</strain>
    </source>
</reference>
<reference evidence="3" key="3">
    <citation type="submission" date="2015-04" db="UniProtKB">
        <authorList>
            <consortium name="EnsemblPlants"/>
        </authorList>
    </citation>
    <scope>IDENTIFICATION</scope>
    <source>
        <strain evidence="3">cv. Jemalong A17</strain>
    </source>
</reference>
<gene>
    <name evidence="3" type="primary">25501461</name>
    <name evidence="2" type="ordered locus">MTR_8g069590</name>
</gene>
<dbReference type="EnsemblPlants" id="KEH20180">
    <property type="protein sequence ID" value="KEH20180"/>
    <property type="gene ID" value="MTR_8g069590"/>
</dbReference>
<sequence length="305" mass="34281">MGNFSDNHQVWSLYGESCPEESIPIGRTKEQDILRAGSISKFGRKLNQIKMDSNTIEHEHSIGYVTGNYKGAKADINVWVPNVEIEGEFSLAQIWILSDPFGDDRNTIEAGWQVFPQLYGDNRPRLFIYWTADGYKNTGCYNLLCPGFVQTNKNVVIGGTITPTSTYNGGQFEITLLIWKDQDNGNWWFGYGTEIVGYWPSSLFTQFNDNAHAIQFGGEIVNSKSKGSHTSTQMGSGHFAEENYGKAAYFKNLQVVKSDNSFHPLSEDPKYIANKPNCYNIKGGSSKDWGKYFFYSGPGRNENCP</sequence>